<dbReference type="InterPro" id="IPR050529">
    <property type="entry name" value="CYP450_sterol_14alpha_dmase"/>
</dbReference>
<protein>
    <submittedName>
        <fullName evidence="5">Cytochrome P450</fullName>
    </submittedName>
</protein>
<evidence type="ECO:0000256" key="1">
    <source>
        <dbReference type="ARBA" id="ARBA00010617"/>
    </source>
</evidence>
<dbReference type="InterPro" id="IPR001128">
    <property type="entry name" value="Cyt_P450"/>
</dbReference>
<dbReference type="GO" id="GO:0005506">
    <property type="term" value="F:iron ion binding"/>
    <property type="evidence" value="ECO:0007669"/>
    <property type="project" value="InterPro"/>
</dbReference>
<dbReference type="GeneID" id="54487383"/>
<evidence type="ECO:0000256" key="4">
    <source>
        <dbReference type="ARBA" id="ARBA00023004"/>
    </source>
</evidence>
<dbReference type="OrthoDB" id="1055148at2759"/>
<keyword evidence="3" id="KW-0479">Metal-binding</keyword>
<dbReference type="EMBL" id="ML996565">
    <property type="protein sequence ID" value="KAF2763239.1"/>
    <property type="molecule type" value="Genomic_DNA"/>
</dbReference>
<dbReference type="Pfam" id="PF00067">
    <property type="entry name" value="p450"/>
    <property type="match status" value="1"/>
</dbReference>
<evidence type="ECO:0000256" key="3">
    <source>
        <dbReference type="ARBA" id="ARBA00022723"/>
    </source>
</evidence>
<dbReference type="GO" id="GO:0016705">
    <property type="term" value="F:oxidoreductase activity, acting on paired donors, with incorporation or reduction of molecular oxygen"/>
    <property type="evidence" value="ECO:0007669"/>
    <property type="project" value="InterPro"/>
</dbReference>
<dbReference type="GO" id="GO:0020037">
    <property type="term" value="F:heme binding"/>
    <property type="evidence" value="ECO:0007669"/>
    <property type="project" value="InterPro"/>
</dbReference>
<dbReference type="PANTHER" id="PTHR24304">
    <property type="entry name" value="CYTOCHROME P450 FAMILY 7"/>
    <property type="match status" value="1"/>
</dbReference>
<keyword evidence="6" id="KW-1185">Reference proteome</keyword>
<gene>
    <name evidence="5" type="ORF">EJ05DRAFT_496069</name>
</gene>
<evidence type="ECO:0000256" key="2">
    <source>
        <dbReference type="ARBA" id="ARBA00022617"/>
    </source>
</evidence>
<evidence type="ECO:0000313" key="6">
    <source>
        <dbReference type="Proteomes" id="UP000799437"/>
    </source>
</evidence>
<keyword evidence="4" id="KW-0408">Iron</keyword>
<dbReference type="RefSeq" id="XP_033605690.1">
    <property type="nucleotide sequence ID" value="XM_033746329.1"/>
</dbReference>
<dbReference type="InterPro" id="IPR036396">
    <property type="entry name" value="Cyt_P450_sf"/>
</dbReference>
<accession>A0A6A6WMJ0</accession>
<keyword evidence="2" id="KW-0349">Heme</keyword>
<name>A0A6A6WMJ0_9PEZI</name>
<evidence type="ECO:0000313" key="5">
    <source>
        <dbReference type="EMBL" id="KAF2763239.1"/>
    </source>
</evidence>
<comment type="similarity">
    <text evidence="1">Belongs to the cytochrome P450 family.</text>
</comment>
<dbReference type="Proteomes" id="UP000799437">
    <property type="component" value="Unassembled WGS sequence"/>
</dbReference>
<reference evidence="5" key="1">
    <citation type="journal article" date="2020" name="Stud. Mycol.">
        <title>101 Dothideomycetes genomes: a test case for predicting lifestyles and emergence of pathogens.</title>
        <authorList>
            <person name="Haridas S."/>
            <person name="Albert R."/>
            <person name="Binder M."/>
            <person name="Bloem J."/>
            <person name="Labutti K."/>
            <person name="Salamov A."/>
            <person name="Andreopoulos B."/>
            <person name="Baker S."/>
            <person name="Barry K."/>
            <person name="Bills G."/>
            <person name="Bluhm B."/>
            <person name="Cannon C."/>
            <person name="Castanera R."/>
            <person name="Culley D."/>
            <person name="Daum C."/>
            <person name="Ezra D."/>
            <person name="Gonzalez J."/>
            <person name="Henrissat B."/>
            <person name="Kuo A."/>
            <person name="Liang C."/>
            <person name="Lipzen A."/>
            <person name="Lutzoni F."/>
            <person name="Magnuson J."/>
            <person name="Mondo S."/>
            <person name="Nolan M."/>
            <person name="Ohm R."/>
            <person name="Pangilinan J."/>
            <person name="Park H.-J."/>
            <person name="Ramirez L."/>
            <person name="Alfaro M."/>
            <person name="Sun H."/>
            <person name="Tritt A."/>
            <person name="Yoshinaga Y."/>
            <person name="Zwiers L.-H."/>
            <person name="Turgeon B."/>
            <person name="Goodwin S."/>
            <person name="Spatafora J."/>
            <person name="Crous P."/>
            <person name="Grigoriev I."/>
        </authorList>
    </citation>
    <scope>NUCLEOTIDE SEQUENCE</scope>
    <source>
        <strain evidence="5">CBS 121739</strain>
    </source>
</reference>
<dbReference type="PANTHER" id="PTHR24304:SF2">
    <property type="entry name" value="24-HYDROXYCHOLESTEROL 7-ALPHA-HYDROXYLASE"/>
    <property type="match status" value="1"/>
</dbReference>
<proteinExistence type="inferred from homology"/>
<sequence>MALDFWKGLLLVTGLALLAGFFLITHQRCFLLGRCAQVPTVKSSLLGIRLYREWAQDPIAFLEASARIHGGILRVRTIFSTTYWLTNKSLVRMFFYMGEDVWSYGDSLRLYLHRVAASGYFSHFHIWANVALRGLTRTDAQKYHRTVAARETSLALRHWSQRSDIQLFSSVSYLIHRIIVATILGSDFYENDLDRIYHLMLVIVKEANDSLSSYWPNWLYSSVNGHEAKLRLDQIFQDRLEQRERRLNVKSGDMDYLSFTVQDPTTAHLRGHFTMHFIVLWISIHKNTTSMVSWTLLELLKSPRRLNTLRLDLQHSDPLRSPVLSAYLNETHRHYSSASCVRISQKRTSLSSHPGAPRNEIPSLPDIPAGARVAISPYLIHHDPATWLLPQIYYPERWLEDVDLPQRLNTNRVANYLPVGEFDRSGGEMCHRVSAAVIAEVVRRSDIRWGGVGALQDTTSLDWRGWGAPWLRGDVRVKFEAR</sequence>
<dbReference type="SUPFAM" id="SSF48264">
    <property type="entry name" value="Cytochrome P450"/>
    <property type="match status" value="1"/>
</dbReference>
<dbReference type="GO" id="GO:0004497">
    <property type="term" value="F:monooxygenase activity"/>
    <property type="evidence" value="ECO:0007669"/>
    <property type="project" value="InterPro"/>
</dbReference>
<dbReference type="Gene3D" id="1.10.630.10">
    <property type="entry name" value="Cytochrome P450"/>
    <property type="match status" value="1"/>
</dbReference>
<organism evidence="5 6">
    <name type="scientific">Pseudovirgaria hyperparasitica</name>
    <dbReference type="NCBI Taxonomy" id="470096"/>
    <lineage>
        <taxon>Eukaryota</taxon>
        <taxon>Fungi</taxon>
        <taxon>Dikarya</taxon>
        <taxon>Ascomycota</taxon>
        <taxon>Pezizomycotina</taxon>
        <taxon>Dothideomycetes</taxon>
        <taxon>Dothideomycetes incertae sedis</taxon>
        <taxon>Acrospermales</taxon>
        <taxon>Acrospermaceae</taxon>
        <taxon>Pseudovirgaria</taxon>
    </lineage>
</organism>
<dbReference type="AlphaFoldDB" id="A0A6A6WMJ0"/>